<comment type="caution">
    <text evidence="1">The sequence shown here is derived from an EMBL/GenBank/DDBJ whole genome shotgun (WGS) entry which is preliminary data.</text>
</comment>
<keyword evidence="2" id="KW-1185">Reference proteome</keyword>
<dbReference type="Proteomes" id="UP000798662">
    <property type="component" value="Chromosome 2"/>
</dbReference>
<sequence>MGREGAQDLDAGASPGGGKGGRDAASEGLRAVVLTDLPAALPVLAANVNAAATASAAAGVTLVPTARDVLVLLAWERRLGAAPFEAAFFAAAAAAGLVAEALTRERLRPDAAYNWVDVVRLHWGELPPGAVPHRLSLDAEGEGRAGEGEASRSFTTG</sequence>
<accession>A0ACC3C3U7</accession>
<organism evidence="1 2">
    <name type="scientific">Pyropia yezoensis</name>
    <name type="common">Susabi-nori</name>
    <name type="synonym">Porphyra yezoensis</name>
    <dbReference type="NCBI Taxonomy" id="2788"/>
    <lineage>
        <taxon>Eukaryota</taxon>
        <taxon>Rhodophyta</taxon>
        <taxon>Bangiophyceae</taxon>
        <taxon>Bangiales</taxon>
        <taxon>Bangiaceae</taxon>
        <taxon>Pyropia</taxon>
    </lineage>
</organism>
<name>A0ACC3C3U7_PYRYE</name>
<protein>
    <submittedName>
        <fullName evidence="1">Uncharacterized protein</fullName>
    </submittedName>
</protein>
<evidence type="ECO:0000313" key="2">
    <source>
        <dbReference type="Proteomes" id="UP000798662"/>
    </source>
</evidence>
<gene>
    <name evidence="1" type="ORF">I4F81_006929</name>
</gene>
<proteinExistence type="predicted"/>
<reference evidence="1" key="1">
    <citation type="submission" date="2019-11" db="EMBL/GenBank/DDBJ databases">
        <title>Nori genome reveals adaptations in red seaweeds to the harsh intertidal environment.</title>
        <authorList>
            <person name="Wang D."/>
            <person name="Mao Y."/>
        </authorList>
    </citation>
    <scope>NUCLEOTIDE SEQUENCE</scope>
    <source>
        <tissue evidence="1">Gametophyte</tissue>
    </source>
</reference>
<evidence type="ECO:0000313" key="1">
    <source>
        <dbReference type="EMBL" id="KAK1864381.1"/>
    </source>
</evidence>
<dbReference type="EMBL" id="CM020619">
    <property type="protein sequence ID" value="KAK1864381.1"/>
    <property type="molecule type" value="Genomic_DNA"/>
</dbReference>